<dbReference type="InterPro" id="IPR025310">
    <property type="entry name" value="DUF4164"/>
</dbReference>
<dbReference type="Gene3D" id="1.10.287.2610">
    <property type="match status" value="1"/>
</dbReference>
<protein>
    <submittedName>
        <fullName evidence="1">Uncharacterized protein</fullName>
    </submittedName>
</protein>
<dbReference type="AlphaFoldDB" id="A0A1W6ZM64"/>
<keyword evidence="2" id="KW-1185">Reference proteome</keyword>
<proteinExistence type="predicted"/>
<dbReference type="EMBL" id="CP021112">
    <property type="protein sequence ID" value="ARP98365.1"/>
    <property type="molecule type" value="Genomic_DNA"/>
</dbReference>
<dbReference type="Pfam" id="PF13747">
    <property type="entry name" value="DUF4164"/>
    <property type="match status" value="1"/>
</dbReference>
<sequence length="98" mass="10577">MSHVSMTDASAMDAAARRLAQALDALSAAVARKREAERGGDSVQAQLHALGTDRARLASELDHTAAEARRLADTNREVARRIDVAMGTIKTLLDEHDR</sequence>
<gene>
    <name evidence="1" type="ORF">CAK95_04125</name>
</gene>
<organism evidence="1 2">
    <name type="scientific">Pseudorhodoplanes sinuspersici</name>
    <dbReference type="NCBI Taxonomy" id="1235591"/>
    <lineage>
        <taxon>Bacteria</taxon>
        <taxon>Pseudomonadati</taxon>
        <taxon>Pseudomonadota</taxon>
        <taxon>Alphaproteobacteria</taxon>
        <taxon>Hyphomicrobiales</taxon>
        <taxon>Pseudorhodoplanes</taxon>
    </lineage>
</organism>
<dbReference type="KEGG" id="psin:CAK95_04125"/>
<accession>A0A1W6ZM64</accession>
<reference evidence="1 2" key="1">
    <citation type="submission" date="2017-05" db="EMBL/GenBank/DDBJ databases">
        <title>Full genome sequence of Pseudorhodoplanes sinuspersici.</title>
        <authorList>
            <person name="Dastgheib S.M.M."/>
            <person name="Shavandi M."/>
            <person name="Tirandaz H."/>
        </authorList>
    </citation>
    <scope>NUCLEOTIDE SEQUENCE [LARGE SCALE GENOMIC DNA]</scope>
    <source>
        <strain evidence="1 2">RIPI110</strain>
    </source>
</reference>
<evidence type="ECO:0000313" key="2">
    <source>
        <dbReference type="Proteomes" id="UP000194137"/>
    </source>
</evidence>
<evidence type="ECO:0000313" key="1">
    <source>
        <dbReference type="EMBL" id="ARP98365.1"/>
    </source>
</evidence>
<dbReference type="STRING" id="1235591.CAK95_04125"/>
<dbReference type="OrthoDB" id="8001694at2"/>
<name>A0A1W6ZM64_9HYPH</name>
<dbReference type="Proteomes" id="UP000194137">
    <property type="component" value="Chromosome"/>
</dbReference>
<dbReference type="RefSeq" id="WP_086086786.1">
    <property type="nucleotide sequence ID" value="NZ_CP021112.1"/>
</dbReference>